<proteinExistence type="predicted"/>
<feature type="transmembrane region" description="Helical" evidence="1">
    <location>
        <begin position="235"/>
        <end position="252"/>
    </location>
</feature>
<feature type="transmembrane region" description="Helical" evidence="1">
    <location>
        <begin position="99"/>
        <end position="128"/>
    </location>
</feature>
<feature type="transmembrane region" description="Helical" evidence="1">
    <location>
        <begin position="57"/>
        <end position="78"/>
    </location>
</feature>
<evidence type="ECO:0000313" key="3">
    <source>
        <dbReference type="Proteomes" id="UP000240509"/>
    </source>
</evidence>
<dbReference type="GO" id="GO:0005886">
    <property type="term" value="C:plasma membrane"/>
    <property type="evidence" value="ECO:0007669"/>
    <property type="project" value="TreeGrafter"/>
</dbReference>
<feature type="transmembrane region" description="Helical" evidence="1">
    <location>
        <begin position="140"/>
        <end position="165"/>
    </location>
</feature>
<dbReference type="InterPro" id="IPR003474">
    <property type="entry name" value="Glcn_transporter"/>
</dbReference>
<keyword evidence="1" id="KW-1133">Transmembrane helix</keyword>
<dbReference type="Proteomes" id="UP000240509">
    <property type="component" value="Unassembled WGS sequence"/>
</dbReference>
<dbReference type="EMBL" id="PZJJ01000018">
    <property type="protein sequence ID" value="PTL38419.1"/>
    <property type="molecule type" value="Genomic_DNA"/>
</dbReference>
<feature type="transmembrane region" description="Helical" evidence="1">
    <location>
        <begin position="26"/>
        <end position="45"/>
    </location>
</feature>
<organism evidence="2 3">
    <name type="scientific">Alkalicoccus saliphilus</name>
    <dbReference type="NCBI Taxonomy" id="200989"/>
    <lineage>
        <taxon>Bacteria</taxon>
        <taxon>Bacillati</taxon>
        <taxon>Bacillota</taxon>
        <taxon>Bacilli</taxon>
        <taxon>Bacillales</taxon>
        <taxon>Bacillaceae</taxon>
        <taxon>Alkalicoccus</taxon>
    </lineage>
</organism>
<protein>
    <recommendedName>
        <fullName evidence="4">Citrate transporter</fullName>
    </recommendedName>
</protein>
<feature type="transmembrane region" description="Helical" evidence="1">
    <location>
        <begin position="6"/>
        <end position="21"/>
    </location>
</feature>
<gene>
    <name evidence="2" type="ORF">C6Y45_11000</name>
</gene>
<dbReference type="GO" id="GO:0015128">
    <property type="term" value="F:gluconate transmembrane transporter activity"/>
    <property type="evidence" value="ECO:0007669"/>
    <property type="project" value="InterPro"/>
</dbReference>
<comment type="caution">
    <text evidence="2">The sequence shown here is derived from an EMBL/GenBank/DDBJ whole genome shotgun (WGS) entry which is preliminary data.</text>
</comment>
<feature type="transmembrane region" description="Helical" evidence="1">
    <location>
        <begin position="290"/>
        <end position="306"/>
    </location>
</feature>
<dbReference type="AlphaFoldDB" id="A0A2T4U4V8"/>
<evidence type="ECO:0000313" key="2">
    <source>
        <dbReference type="EMBL" id="PTL38419.1"/>
    </source>
</evidence>
<feature type="transmembrane region" description="Helical" evidence="1">
    <location>
        <begin position="327"/>
        <end position="352"/>
    </location>
</feature>
<sequence>MELWSGLGILLGFLVLMISVWKKISLLLATLAASAIIAGFGGLNIADIWTGPYMEGFAGFAGDYLLLFCIGAMFGKILEDSGASWRLATTIVDKAGEKWSLVAFCGLIMLLLYGGVSIFVIIFIILPIGKNLFERLQIPWSYFPAIALIGTIPPVGMLPGSLQILNIIPTQYFGTNLMAGAWVGIIASIVYLVLAAVFVRFLLKNSEQKFDIKEFQNIKASSSTQKDYANTAPNVWISILPIMVALASVNIFNIEIIIGLLVASVLAVLLFWKSLQDIISSLSKGAENGFVPLIYVSVVVGVARVVEQVPFFEVAQELLFELPVNELLIVMAVTSVIAAMTGSSSGSLTMIVDLFGETFVSWGYDPELVHRLMSTTAIGLDAVPWNSVIVVMFTLTGVAFAKGYKYVFVTAVILPLVGALSILMVSPVFY</sequence>
<keyword evidence="3" id="KW-1185">Reference proteome</keyword>
<feature type="transmembrane region" description="Helical" evidence="1">
    <location>
        <begin position="177"/>
        <end position="203"/>
    </location>
</feature>
<feature type="transmembrane region" description="Helical" evidence="1">
    <location>
        <begin position="407"/>
        <end position="429"/>
    </location>
</feature>
<keyword evidence="1" id="KW-0812">Transmembrane</keyword>
<dbReference type="Pfam" id="PF02447">
    <property type="entry name" value="GntP_permease"/>
    <property type="match status" value="1"/>
</dbReference>
<evidence type="ECO:0000256" key="1">
    <source>
        <dbReference type="SAM" id="Phobius"/>
    </source>
</evidence>
<feature type="transmembrane region" description="Helical" evidence="1">
    <location>
        <begin position="257"/>
        <end position="275"/>
    </location>
</feature>
<reference evidence="2 3" key="1">
    <citation type="submission" date="2018-03" db="EMBL/GenBank/DDBJ databases">
        <title>Alkalicoccus saliphilus sp. nov., isolated from a mineral pool.</title>
        <authorList>
            <person name="Zhao B."/>
        </authorList>
    </citation>
    <scope>NUCLEOTIDE SEQUENCE [LARGE SCALE GENOMIC DNA]</scope>
    <source>
        <strain evidence="2 3">6AG</strain>
    </source>
</reference>
<dbReference type="PANTHER" id="PTHR30354">
    <property type="entry name" value="GNT FAMILY GLUCONATE TRANSPORTER"/>
    <property type="match status" value="1"/>
</dbReference>
<dbReference type="RefSeq" id="WP_107585274.1">
    <property type="nucleotide sequence ID" value="NZ_PZJJ01000018.1"/>
</dbReference>
<dbReference type="PANTHER" id="PTHR30354:SF7">
    <property type="entry name" value="BLL7963 PROTEIN"/>
    <property type="match status" value="1"/>
</dbReference>
<accession>A0A2T4U4V8</accession>
<keyword evidence="1" id="KW-0472">Membrane</keyword>
<evidence type="ECO:0008006" key="4">
    <source>
        <dbReference type="Google" id="ProtNLM"/>
    </source>
</evidence>
<name>A0A2T4U4V8_9BACI</name>
<feature type="transmembrane region" description="Helical" evidence="1">
    <location>
        <begin position="372"/>
        <end position="395"/>
    </location>
</feature>
<dbReference type="OrthoDB" id="86125at2"/>